<reference evidence="9 10" key="1">
    <citation type="submission" date="2022-04" db="EMBL/GenBank/DDBJ databases">
        <title>Gracilibacillus sp. isolated from saltern.</title>
        <authorList>
            <person name="Won M."/>
            <person name="Lee C.-M."/>
            <person name="Woen H.-Y."/>
            <person name="Kwon S.-W."/>
        </authorList>
    </citation>
    <scope>NUCLEOTIDE SEQUENCE [LARGE SCALE GENOMIC DNA]</scope>
    <source>
        <strain evidence="9 10">SSPM10-3</strain>
    </source>
</reference>
<gene>
    <name evidence="9" type="ORF">MUN87_19250</name>
</gene>
<keyword evidence="10" id="KW-1185">Reference proteome</keyword>
<keyword evidence="6 7" id="KW-0472">Membrane</keyword>
<feature type="transmembrane region" description="Helical" evidence="7">
    <location>
        <begin position="73"/>
        <end position="94"/>
    </location>
</feature>
<dbReference type="Gene3D" id="1.10.3720.10">
    <property type="entry name" value="MetI-like"/>
    <property type="match status" value="1"/>
</dbReference>
<dbReference type="PANTHER" id="PTHR30193:SF37">
    <property type="entry name" value="INNER MEMBRANE ABC TRANSPORTER PERMEASE PROTEIN YCJO"/>
    <property type="match status" value="1"/>
</dbReference>
<dbReference type="InterPro" id="IPR000515">
    <property type="entry name" value="MetI-like"/>
</dbReference>
<evidence type="ECO:0000256" key="4">
    <source>
        <dbReference type="ARBA" id="ARBA00022692"/>
    </source>
</evidence>
<dbReference type="InterPro" id="IPR035906">
    <property type="entry name" value="MetI-like_sf"/>
</dbReference>
<dbReference type="InterPro" id="IPR051393">
    <property type="entry name" value="ABC_transporter_permease"/>
</dbReference>
<feature type="transmembrane region" description="Helical" evidence="7">
    <location>
        <begin position="262"/>
        <end position="282"/>
    </location>
</feature>
<keyword evidence="2 7" id="KW-0813">Transport</keyword>
<evidence type="ECO:0000256" key="1">
    <source>
        <dbReference type="ARBA" id="ARBA00004651"/>
    </source>
</evidence>
<dbReference type="Proteomes" id="UP000831537">
    <property type="component" value="Chromosome"/>
</dbReference>
<keyword evidence="5 7" id="KW-1133">Transmembrane helix</keyword>
<protein>
    <submittedName>
        <fullName evidence="9">Sugar ABC transporter permease</fullName>
    </submittedName>
</protein>
<organism evidence="9 10">
    <name type="scientific">Gracilibacillus salinarum</name>
    <dbReference type="NCBI Taxonomy" id="2932255"/>
    <lineage>
        <taxon>Bacteria</taxon>
        <taxon>Bacillati</taxon>
        <taxon>Bacillota</taxon>
        <taxon>Bacilli</taxon>
        <taxon>Bacillales</taxon>
        <taxon>Bacillaceae</taxon>
        <taxon>Gracilibacillus</taxon>
    </lineage>
</organism>
<evidence type="ECO:0000313" key="10">
    <source>
        <dbReference type="Proteomes" id="UP000831537"/>
    </source>
</evidence>
<keyword evidence="4 7" id="KW-0812">Transmembrane</keyword>
<evidence type="ECO:0000256" key="6">
    <source>
        <dbReference type="ARBA" id="ARBA00023136"/>
    </source>
</evidence>
<feature type="transmembrane region" description="Helical" evidence="7">
    <location>
        <begin position="159"/>
        <end position="181"/>
    </location>
</feature>
<dbReference type="Pfam" id="PF00528">
    <property type="entry name" value="BPD_transp_1"/>
    <property type="match status" value="1"/>
</dbReference>
<comment type="subcellular location">
    <subcellularLocation>
        <location evidence="1 7">Cell membrane</location>
        <topology evidence="1 7">Multi-pass membrane protein</topology>
    </subcellularLocation>
</comment>
<name>A0ABY4GKR8_9BACI</name>
<feature type="domain" description="ABC transmembrane type-1" evidence="8">
    <location>
        <begin position="69"/>
        <end position="283"/>
    </location>
</feature>
<comment type="similarity">
    <text evidence="7">Belongs to the binding-protein-dependent transport system permease family.</text>
</comment>
<proteinExistence type="inferred from homology"/>
<evidence type="ECO:0000259" key="8">
    <source>
        <dbReference type="PROSITE" id="PS50928"/>
    </source>
</evidence>
<evidence type="ECO:0000256" key="2">
    <source>
        <dbReference type="ARBA" id="ARBA00022448"/>
    </source>
</evidence>
<evidence type="ECO:0000256" key="5">
    <source>
        <dbReference type="ARBA" id="ARBA00022989"/>
    </source>
</evidence>
<feature type="transmembrane region" description="Helical" evidence="7">
    <location>
        <begin position="106"/>
        <end position="126"/>
    </location>
</feature>
<dbReference type="PANTHER" id="PTHR30193">
    <property type="entry name" value="ABC TRANSPORTER PERMEASE PROTEIN"/>
    <property type="match status" value="1"/>
</dbReference>
<dbReference type="SUPFAM" id="SSF161098">
    <property type="entry name" value="MetI-like"/>
    <property type="match status" value="1"/>
</dbReference>
<feature type="transmembrane region" description="Helical" evidence="7">
    <location>
        <begin position="12"/>
        <end position="31"/>
    </location>
</feature>
<dbReference type="RefSeq" id="WP_244742985.1">
    <property type="nucleotide sequence ID" value="NZ_CP095071.1"/>
</dbReference>
<evidence type="ECO:0000313" key="9">
    <source>
        <dbReference type="EMBL" id="UOQ84765.1"/>
    </source>
</evidence>
<feature type="transmembrane region" description="Helical" evidence="7">
    <location>
        <begin position="202"/>
        <end position="224"/>
    </location>
</feature>
<dbReference type="CDD" id="cd06261">
    <property type="entry name" value="TM_PBP2"/>
    <property type="match status" value="1"/>
</dbReference>
<keyword evidence="3" id="KW-1003">Cell membrane</keyword>
<evidence type="ECO:0000256" key="7">
    <source>
        <dbReference type="RuleBase" id="RU363032"/>
    </source>
</evidence>
<dbReference type="EMBL" id="CP095071">
    <property type="protein sequence ID" value="UOQ84765.1"/>
    <property type="molecule type" value="Genomic_DNA"/>
</dbReference>
<evidence type="ECO:0000256" key="3">
    <source>
        <dbReference type="ARBA" id="ARBA00022475"/>
    </source>
</evidence>
<accession>A0ABY4GKR8</accession>
<dbReference type="PROSITE" id="PS50928">
    <property type="entry name" value="ABC_TM1"/>
    <property type="match status" value="1"/>
</dbReference>
<sequence length="294" mass="33556">MKKIWNNHRTSLMFIFPAFFFYTLFIIYPTIVSIPYSFFSWNGISDDMTFIGWDNYSNMFQSDRFYNSVSNTFLYAVVKTILVNIIALAVAVLVDNVIKGKTFFRNVIFIPVLLSGIVLGFIWSIMYNSNFGIINALLANVGLENLQQDWLGNPELARWSLIVTMVWKQIGYHMIIYLAALQSVPKELLESADLDGATPWKRFWKVTFPLLAGAVTINVTLSFFNGMKIFEEIAVMTDGGPGFTTENLPYQIYKVAFANYQYGYGTALAVILFILTMVLTVVQNKILSKREIDM</sequence>